<protein>
    <submittedName>
        <fullName evidence="1">Unannotated protein</fullName>
    </submittedName>
</protein>
<dbReference type="GO" id="GO:0030638">
    <property type="term" value="P:polyketide metabolic process"/>
    <property type="evidence" value="ECO:0007669"/>
    <property type="project" value="InterPro"/>
</dbReference>
<reference evidence="1" key="1">
    <citation type="submission" date="2020-05" db="EMBL/GenBank/DDBJ databases">
        <authorList>
            <person name="Chiriac C."/>
            <person name="Salcher M."/>
            <person name="Ghai R."/>
            <person name="Kavagutti S V."/>
        </authorList>
    </citation>
    <scope>NUCLEOTIDE SEQUENCE</scope>
</reference>
<dbReference type="PANTHER" id="PTHR38436">
    <property type="entry name" value="POLYKETIDE CYCLASE SNOAL-LIKE DOMAIN"/>
    <property type="match status" value="1"/>
</dbReference>
<accession>A0A6J6ZY96</accession>
<dbReference type="Gene3D" id="3.10.450.50">
    <property type="match status" value="1"/>
</dbReference>
<dbReference type="EMBL" id="CAFAAY010000162">
    <property type="protein sequence ID" value="CAB4825487.1"/>
    <property type="molecule type" value="Genomic_DNA"/>
</dbReference>
<evidence type="ECO:0000313" key="1">
    <source>
        <dbReference type="EMBL" id="CAB4825487.1"/>
    </source>
</evidence>
<dbReference type="PANTHER" id="PTHR38436:SF3">
    <property type="entry name" value="CARBOXYMETHYLENEBUTENOLIDASE-RELATED"/>
    <property type="match status" value="1"/>
</dbReference>
<gene>
    <name evidence="1" type="ORF">UFOPK3124_01289</name>
</gene>
<organism evidence="1">
    <name type="scientific">freshwater metagenome</name>
    <dbReference type="NCBI Taxonomy" id="449393"/>
    <lineage>
        <taxon>unclassified sequences</taxon>
        <taxon>metagenomes</taxon>
        <taxon>ecological metagenomes</taxon>
    </lineage>
</organism>
<proteinExistence type="predicted"/>
<dbReference type="InterPro" id="IPR032710">
    <property type="entry name" value="NTF2-like_dom_sf"/>
</dbReference>
<dbReference type="AlphaFoldDB" id="A0A6J6ZY96"/>
<name>A0A6J6ZY96_9ZZZZ</name>
<dbReference type="InterPro" id="IPR009959">
    <property type="entry name" value="Cyclase_SnoaL-like"/>
</dbReference>
<sequence length="173" mass="19531">MEENATIFEQEMLSILEKHVEAEMLGNLDLTMATMTDNPHLLNVANMMGGDDYDGVKKFYNDHLVGKFFPPDVEFNRISLTIGTNQIVEELVINFTHTRMVEWLLPNIEPTNKKIKICLVVIAGIKDKKITHEHIYWDQASVLVQIGLLDPKGLPVVGSQSADKLLTLSKELL</sequence>
<dbReference type="SUPFAM" id="SSF54427">
    <property type="entry name" value="NTF2-like"/>
    <property type="match status" value="1"/>
</dbReference>